<gene>
    <name evidence="2" type="ORF">GGD55_005741</name>
</gene>
<name>A0A7W8XCL0_9HYPH</name>
<evidence type="ECO:0000313" key="3">
    <source>
        <dbReference type="Proteomes" id="UP000585507"/>
    </source>
</evidence>
<protein>
    <recommendedName>
        <fullName evidence="4">DUF680 domain-containing protein</fullName>
    </recommendedName>
</protein>
<dbReference type="RefSeq" id="WP_234913201.1">
    <property type="nucleotide sequence ID" value="NZ_JACHBK010000016.1"/>
</dbReference>
<feature type="compositionally biased region" description="Basic and acidic residues" evidence="1">
    <location>
        <begin position="41"/>
        <end position="66"/>
    </location>
</feature>
<reference evidence="2 3" key="1">
    <citation type="submission" date="2020-08" db="EMBL/GenBank/DDBJ databases">
        <title>Genomic Encyclopedia of Type Strains, Phase IV (KMG-V): Genome sequencing to study the core and pangenomes of soil and plant-associated prokaryotes.</title>
        <authorList>
            <person name="Whitman W."/>
        </authorList>
    </citation>
    <scope>NUCLEOTIDE SEQUENCE [LARGE SCALE GENOMIC DNA]</scope>
    <source>
        <strain evidence="2 3">SEMIA 4084</strain>
    </source>
</reference>
<comment type="caution">
    <text evidence="2">The sequence shown here is derived from an EMBL/GenBank/DDBJ whole genome shotgun (WGS) entry which is preliminary data.</text>
</comment>
<evidence type="ECO:0000313" key="2">
    <source>
        <dbReference type="EMBL" id="MBB5538998.1"/>
    </source>
</evidence>
<proteinExistence type="predicted"/>
<organism evidence="2 3">
    <name type="scientific">Rhizobium giardinii</name>
    <dbReference type="NCBI Taxonomy" id="56731"/>
    <lineage>
        <taxon>Bacteria</taxon>
        <taxon>Pseudomonadati</taxon>
        <taxon>Pseudomonadota</taxon>
        <taxon>Alphaproteobacteria</taxon>
        <taxon>Hyphomicrobiales</taxon>
        <taxon>Rhizobiaceae</taxon>
        <taxon>Rhizobium/Agrobacterium group</taxon>
        <taxon>Rhizobium</taxon>
    </lineage>
</organism>
<dbReference type="AlphaFoldDB" id="A0A7W8XCL0"/>
<feature type="region of interest" description="Disordered" evidence="1">
    <location>
        <begin position="40"/>
        <end position="66"/>
    </location>
</feature>
<keyword evidence="3" id="KW-1185">Reference proteome</keyword>
<evidence type="ECO:0008006" key="4">
    <source>
        <dbReference type="Google" id="ProtNLM"/>
    </source>
</evidence>
<sequence>MIIAAAVGLSATAAAAECAYHNKVSAGAEVDRSMTTASIATDEKKTNDGVLLKKGERLPENAARTE</sequence>
<dbReference type="Proteomes" id="UP000585507">
    <property type="component" value="Unassembled WGS sequence"/>
</dbReference>
<evidence type="ECO:0000256" key="1">
    <source>
        <dbReference type="SAM" id="MobiDB-lite"/>
    </source>
</evidence>
<accession>A0A7W8XCL0</accession>
<dbReference type="EMBL" id="JACHBK010000016">
    <property type="protein sequence ID" value="MBB5538998.1"/>
    <property type="molecule type" value="Genomic_DNA"/>
</dbReference>